<evidence type="ECO:0000313" key="1">
    <source>
        <dbReference type="EMBL" id="QHS92035.1"/>
    </source>
</evidence>
<accession>A0A6C0BI60</accession>
<protein>
    <submittedName>
        <fullName evidence="1">Uncharacterized protein</fullName>
    </submittedName>
</protein>
<proteinExistence type="predicted"/>
<reference evidence="1" key="1">
    <citation type="journal article" date="2020" name="Nature">
        <title>Giant virus diversity and host interactions through global metagenomics.</title>
        <authorList>
            <person name="Schulz F."/>
            <person name="Roux S."/>
            <person name="Paez-Espino D."/>
            <person name="Jungbluth S."/>
            <person name="Walsh D.A."/>
            <person name="Denef V.J."/>
            <person name="McMahon K.D."/>
            <person name="Konstantinidis K.T."/>
            <person name="Eloe-Fadrosh E.A."/>
            <person name="Kyrpides N.C."/>
            <person name="Woyke T."/>
        </authorList>
    </citation>
    <scope>NUCLEOTIDE SEQUENCE</scope>
    <source>
        <strain evidence="1">GVMAG-M-3300013285-6</strain>
    </source>
</reference>
<name>A0A6C0BI60_9ZZZZ</name>
<dbReference type="AlphaFoldDB" id="A0A6C0BI60"/>
<sequence length="66" mass="7706">MPTETAVQMKARTDKHNATLLNRSKLMVRHTMQRENSWKPQHNTDFIDTVVRGWHCERVPAALFSS</sequence>
<organism evidence="1">
    <name type="scientific">viral metagenome</name>
    <dbReference type="NCBI Taxonomy" id="1070528"/>
    <lineage>
        <taxon>unclassified sequences</taxon>
        <taxon>metagenomes</taxon>
        <taxon>organismal metagenomes</taxon>
    </lineage>
</organism>
<dbReference type="EMBL" id="MN739167">
    <property type="protein sequence ID" value="QHS92035.1"/>
    <property type="molecule type" value="Genomic_DNA"/>
</dbReference>